<gene>
    <name evidence="2" type="ORF">DZF91_07585</name>
</gene>
<feature type="non-terminal residue" evidence="2">
    <location>
        <position position="133"/>
    </location>
</feature>
<keyword evidence="3" id="KW-1185">Reference proteome</keyword>
<reference evidence="2 3" key="1">
    <citation type="submission" date="2018-08" db="EMBL/GenBank/DDBJ databases">
        <title>Actinomadura jelena sp. nov., a novel Actinomycete isolated from soil in Chad.</title>
        <authorList>
            <person name="Shi L."/>
        </authorList>
    </citation>
    <scope>NUCLEOTIDE SEQUENCE [LARGE SCALE GENOMIC DNA]</scope>
    <source>
        <strain evidence="2 3">NEAU-G17</strain>
    </source>
</reference>
<proteinExistence type="predicted"/>
<protein>
    <submittedName>
        <fullName evidence="2">XRE family transcriptional regulator</fullName>
    </submittedName>
</protein>
<name>A0A372JQH8_9ACTN</name>
<evidence type="ECO:0000256" key="1">
    <source>
        <dbReference type="SAM" id="MobiDB-lite"/>
    </source>
</evidence>
<dbReference type="AlphaFoldDB" id="A0A372JQH8"/>
<dbReference type="Proteomes" id="UP000261811">
    <property type="component" value="Unassembled WGS sequence"/>
</dbReference>
<sequence length="133" mass="14288">MPRPENPLDPESGPVAAFAVALRELRARAGAPSYRAMSKRSYYGFTTLAEAAAGRRLPSWEVTRAYVAACGGDVDDWERRWKQTAALLRPAAESGTDQSGERSPPPPGPAHHRNGGGLVPEQVRRVPSRPGSA</sequence>
<organism evidence="2 3">
    <name type="scientific">Actinomadura logoneensis</name>
    <dbReference type="NCBI Taxonomy" id="2293572"/>
    <lineage>
        <taxon>Bacteria</taxon>
        <taxon>Bacillati</taxon>
        <taxon>Actinomycetota</taxon>
        <taxon>Actinomycetes</taxon>
        <taxon>Streptosporangiales</taxon>
        <taxon>Thermomonosporaceae</taxon>
        <taxon>Actinomadura</taxon>
    </lineage>
</organism>
<comment type="caution">
    <text evidence="2">The sequence shown here is derived from an EMBL/GenBank/DDBJ whole genome shotgun (WGS) entry which is preliminary data.</text>
</comment>
<feature type="region of interest" description="Disordered" evidence="1">
    <location>
        <begin position="87"/>
        <end position="133"/>
    </location>
</feature>
<accession>A0A372JQH8</accession>
<evidence type="ECO:0000313" key="3">
    <source>
        <dbReference type="Proteomes" id="UP000261811"/>
    </source>
</evidence>
<evidence type="ECO:0000313" key="2">
    <source>
        <dbReference type="EMBL" id="RFU42267.1"/>
    </source>
</evidence>
<dbReference type="EMBL" id="QURH01000144">
    <property type="protein sequence ID" value="RFU42267.1"/>
    <property type="molecule type" value="Genomic_DNA"/>
</dbReference>